<dbReference type="SUPFAM" id="SSF54747">
    <property type="entry name" value="Ribosomal L11/L12e N-terminal domain"/>
    <property type="match status" value="1"/>
</dbReference>
<dbReference type="GO" id="GO:0022625">
    <property type="term" value="C:cytosolic large ribosomal subunit"/>
    <property type="evidence" value="ECO:0007669"/>
    <property type="project" value="TreeGrafter"/>
</dbReference>
<evidence type="ECO:0000259" key="6">
    <source>
        <dbReference type="Pfam" id="PF03946"/>
    </source>
</evidence>
<evidence type="ECO:0000313" key="7">
    <source>
        <dbReference type="EMBL" id="EUT90673.1"/>
    </source>
</evidence>
<dbReference type="PANTHER" id="PTHR11661">
    <property type="entry name" value="60S RIBOSOMAL PROTEIN L12"/>
    <property type="match status" value="1"/>
</dbReference>
<dbReference type="InterPro" id="IPR020784">
    <property type="entry name" value="Ribosomal_uL11_N"/>
</dbReference>
<dbReference type="SUPFAM" id="SSF46906">
    <property type="entry name" value="Ribosomal protein L11, C-terminal domain"/>
    <property type="match status" value="1"/>
</dbReference>
<dbReference type="EMBL" id="KE123480">
    <property type="protein sequence ID" value="EUT90673.1"/>
    <property type="molecule type" value="Genomic_DNA"/>
</dbReference>
<gene>
    <name evidence="7" type="ORF">PFAG_01031</name>
</gene>
<evidence type="ECO:0000256" key="4">
    <source>
        <dbReference type="RuleBase" id="RU003978"/>
    </source>
</evidence>
<dbReference type="Pfam" id="PF00298">
    <property type="entry name" value="Ribosomal_L11"/>
    <property type="match status" value="1"/>
</dbReference>
<evidence type="ECO:0000256" key="3">
    <source>
        <dbReference type="ARBA" id="ARBA00023274"/>
    </source>
</evidence>
<dbReference type="InterPro" id="IPR036796">
    <property type="entry name" value="Ribosomal_uL11_N_sf"/>
</dbReference>
<evidence type="ECO:0008006" key="8">
    <source>
        <dbReference type="Google" id="ProtNLM"/>
    </source>
</evidence>
<dbReference type="InterPro" id="IPR036769">
    <property type="entry name" value="Ribosomal_uL11_C_sf"/>
</dbReference>
<dbReference type="GO" id="GO:0006412">
    <property type="term" value="P:translation"/>
    <property type="evidence" value="ECO:0007669"/>
    <property type="project" value="InterPro"/>
</dbReference>
<organism evidence="7">
    <name type="scientific">Plasmodium falciparum Santa Lucia</name>
    <dbReference type="NCBI Taxonomy" id="478859"/>
    <lineage>
        <taxon>Eukaryota</taxon>
        <taxon>Sar</taxon>
        <taxon>Alveolata</taxon>
        <taxon>Apicomplexa</taxon>
        <taxon>Aconoidasida</taxon>
        <taxon>Haemosporida</taxon>
        <taxon>Plasmodiidae</taxon>
        <taxon>Plasmodium</taxon>
        <taxon>Plasmodium (Laverania)</taxon>
    </lineage>
</organism>
<keyword evidence="2 4" id="KW-0689">Ribosomal protein</keyword>
<dbReference type="PANTHER" id="PTHR11661:SF2">
    <property type="entry name" value="LARGE RIBOSOMAL SUBUNIT PROTEIN UL11"/>
    <property type="match status" value="1"/>
</dbReference>
<dbReference type="SMART" id="SM00649">
    <property type="entry name" value="RL11"/>
    <property type="match status" value="1"/>
</dbReference>
<name>W7GAV4_PLAFA</name>
<dbReference type="CDD" id="cd00349">
    <property type="entry name" value="Ribosomal_L11"/>
    <property type="match status" value="1"/>
</dbReference>
<evidence type="ECO:0000256" key="1">
    <source>
        <dbReference type="ARBA" id="ARBA00010537"/>
    </source>
</evidence>
<evidence type="ECO:0000259" key="5">
    <source>
        <dbReference type="Pfam" id="PF00298"/>
    </source>
</evidence>
<dbReference type="GO" id="GO:0070180">
    <property type="term" value="F:large ribosomal subunit rRNA binding"/>
    <property type="evidence" value="ECO:0007669"/>
    <property type="project" value="TreeGrafter"/>
</dbReference>
<dbReference type="InterPro" id="IPR020783">
    <property type="entry name" value="Ribosomal_uL11_C"/>
</dbReference>
<dbReference type="HAMAP" id="MF_00736">
    <property type="entry name" value="Ribosomal_uL11"/>
    <property type="match status" value="1"/>
</dbReference>
<dbReference type="Pfam" id="PF03946">
    <property type="entry name" value="Ribosomal_L11_N"/>
    <property type="match status" value="1"/>
</dbReference>
<dbReference type="InterPro" id="IPR020785">
    <property type="entry name" value="Ribosomal_uL11_CS"/>
</dbReference>
<dbReference type="Gene3D" id="1.10.10.250">
    <property type="entry name" value="Ribosomal protein L11, C-terminal domain"/>
    <property type="match status" value="1"/>
</dbReference>
<keyword evidence="3 4" id="KW-0687">Ribonucleoprotein</keyword>
<dbReference type="FunFam" id="1.10.10.250:FF:000002">
    <property type="entry name" value="60S ribosomal protein L12"/>
    <property type="match status" value="1"/>
</dbReference>
<feature type="domain" description="Large ribosomal subunit protein uL11 N-terminal" evidence="6">
    <location>
        <begin position="470"/>
        <end position="524"/>
    </location>
</feature>
<dbReference type="Gene3D" id="3.30.1550.10">
    <property type="entry name" value="Ribosomal protein L11/L12, N-terminal domain"/>
    <property type="match status" value="1"/>
</dbReference>
<comment type="similarity">
    <text evidence="1 4">Belongs to the universal ribosomal protein uL11 family.</text>
</comment>
<dbReference type="Proteomes" id="UP000030666">
    <property type="component" value="Unassembled WGS sequence"/>
</dbReference>
<dbReference type="AlphaFoldDB" id="W7GAV4"/>
<sequence length="620" mass="73556">MICFKMKRLSVLFVRRLMPCVSLNKINSVYLLKHLENVCEHICIVGKYSPAKLLRRGLHGNKMKKKKQNKEKIMNKINNGINIREGEYTRTHIDGENRIYNDVYNYFNKSIVLLHEFGPIGILRLLYSLLKIKDYEEKYMKRKRIYYLKYIEYYILNISINDKIYNFWKYVTFNDTVLMFKMFIKNDYFSYELLNTLYNEIKKNMDYSITSDLIVFLYAYNIYKKRRKKKIYYNVGKEICVPNTFLIMIYKKIMKNLNLSNKEITQFIIFFSIYGYNIPLEEKIYIYNKCIKYIEQTIYMYSSNQLKYIISSFFKIYNFIYPENNINYMEQQNRNLFTFHSFINKLFVVYNERNIDTQANDEYHILHIAVKNNYYNYESLEYILFNIKKYLSHMNTTRQIKFIQLLKKISYVYNKELEHTNKNNNNITCNASISNIVKYNTTFKNNMIQQILNETILHVNMKYKNIPLFIRQVGGEVGASSVLSPKLGPLGLSPKKVGDDIAKETQSWKGLKICVKLTIQNRQAKVEVVPTSAALILKELNEAPRDRKKVKNIKHNGNLKLEQVYSIARVMKEKSRAKEFKGTVKEMLGTCNSIGCTVDGKKPTTIQEMIDSGEIDVPLE</sequence>
<proteinExistence type="inferred from homology"/>
<feature type="domain" description="Large ribosomal subunit protein uL11 C-terminal" evidence="5">
    <location>
        <begin position="529"/>
        <end position="598"/>
    </location>
</feature>
<dbReference type="InterPro" id="IPR000911">
    <property type="entry name" value="Ribosomal_uL11"/>
</dbReference>
<dbReference type="FunFam" id="3.30.1550.10:FF:000002">
    <property type="entry name" value="60S ribosomal protein L12"/>
    <property type="match status" value="1"/>
</dbReference>
<evidence type="ECO:0000256" key="2">
    <source>
        <dbReference type="ARBA" id="ARBA00022980"/>
    </source>
</evidence>
<protein>
    <recommendedName>
        <fullName evidence="8">Ribosomal protein L11 C-terminal domain-containing protein</fullName>
    </recommendedName>
</protein>
<accession>W7GAV4</accession>
<reference evidence="7" key="1">
    <citation type="submission" date="2013-02" db="EMBL/GenBank/DDBJ databases">
        <title>The Genome Sequence of Plasmodium falciparum Santa Lucia.</title>
        <authorList>
            <consortium name="The Broad Institute Genome Sequencing Platform"/>
            <consortium name="The Broad Institute Genome Sequencing Center for Infectious Disease"/>
            <person name="Neafsey D."/>
            <person name="Cheeseman I."/>
            <person name="Volkman S."/>
            <person name="Adams J."/>
            <person name="Walker B."/>
            <person name="Young S.K."/>
            <person name="Zeng Q."/>
            <person name="Gargeya S."/>
            <person name="Fitzgerald M."/>
            <person name="Haas B."/>
            <person name="Abouelleil A."/>
            <person name="Alvarado L."/>
            <person name="Arachchi H.M."/>
            <person name="Berlin A.M."/>
            <person name="Chapman S.B."/>
            <person name="Dewar J."/>
            <person name="Goldberg J."/>
            <person name="Griggs A."/>
            <person name="Gujja S."/>
            <person name="Hansen M."/>
            <person name="Howarth C."/>
            <person name="Imamovic A."/>
            <person name="Larimer J."/>
            <person name="McCowan C."/>
            <person name="Murphy C."/>
            <person name="Neiman D."/>
            <person name="Pearson M."/>
            <person name="Priest M."/>
            <person name="Roberts A."/>
            <person name="Saif S."/>
            <person name="Shea T."/>
            <person name="Sisk P."/>
            <person name="Sykes S."/>
            <person name="Wortman J."/>
            <person name="Nusbaum C."/>
            <person name="Birren B."/>
        </authorList>
    </citation>
    <scope>NUCLEOTIDE SEQUENCE [LARGE SCALE GENOMIC DNA]</scope>
    <source>
        <strain evidence="7">Santa Lucia</strain>
    </source>
</reference>
<dbReference type="OrthoDB" id="371790at2759"/>
<dbReference type="PROSITE" id="PS00359">
    <property type="entry name" value="RIBOSOMAL_L11"/>
    <property type="match status" value="1"/>
</dbReference>
<dbReference type="GO" id="GO:0003735">
    <property type="term" value="F:structural constituent of ribosome"/>
    <property type="evidence" value="ECO:0007669"/>
    <property type="project" value="InterPro"/>
</dbReference>